<accession>A0A429GRW3</accession>
<sequence length="157" mass="16762">MVLALLISGLLAGVIGKYQLLPHCGTHAEKLIIVAACDGASSTGQIGNEVARRLTKAYPDGVRMCCLSAIGAGSKTHLGIFKKAKAVIAINGCQLMCTSNVLRQRGIEPAYEIVVAKEGINKMPSLDFNDEDVTRIADKIVKDFLSNFSLNTVEGER</sequence>
<proteinExistence type="predicted"/>
<evidence type="ECO:0000313" key="2">
    <source>
        <dbReference type="Proteomes" id="UP000277582"/>
    </source>
</evidence>
<dbReference type="OrthoDB" id="371695at2157"/>
<dbReference type="Pfam" id="PF08859">
    <property type="entry name" value="DGC"/>
    <property type="match status" value="1"/>
</dbReference>
<keyword evidence="2" id="KW-1185">Reference proteome</keyword>
<dbReference type="Proteomes" id="UP000277582">
    <property type="component" value="Unassembled WGS sequence"/>
</dbReference>
<gene>
    <name evidence="1" type="ORF">D6D85_03980</name>
</gene>
<organism evidence="1 2">
    <name type="scientific">Candidatus Methanodesulfokora washburnensis</name>
    <dbReference type="NCBI Taxonomy" id="2478471"/>
    <lineage>
        <taxon>Archaea</taxon>
        <taxon>Thermoproteota</taxon>
        <taxon>Candidatus Korarchaeia</taxon>
        <taxon>Candidatus Korarchaeia incertae sedis</taxon>
        <taxon>Candidatus Methanodesulfokora</taxon>
    </lineage>
</organism>
<dbReference type="InterPro" id="IPR014958">
    <property type="entry name" value="DGC"/>
</dbReference>
<comment type="caution">
    <text evidence="1">The sequence shown here is derived from an EMBL/GenBank/DDBJ whole genome shotgun (WGS) entry which is preliminary data.</text>
</comment>
<dbReference type="EMBL" id="RCOS01000059">
    <property type="protein sequence ID" value="RSN76489.1"/>
    <property type="molecule type" value="Genomic_DNA"/>
</dbReference>
<name>A0A429GRW3_9CREN</name>
<evidence type="ECO:0000313" key="1">
    <source>
        <dbReference type="EMBL" id="RSN76489.1"/>
    </source>
</evidence>
<reference evidence="1 2" key="1">
    <citation type="submission" date="2018-10" db="EMBL/GenBank/DDBJ databases">
        <title>Co-occurring genomic capacity for anaerobic methane metabolism and dissimilatory sulfite reduction discovered in the Korarchaeota.</title>
        <authorList>
            <person name="Mckay L.J."/>
            <person name="Dlakic M."/>
            <person name="Fields M.W."/>
            <person name="Delmont T.O."/>
            <person name="Eren A.M."/>
            <person name="Jay Z.J."/>
            <person name="Klingelsmith K.B."/>
            <person name="Rusch D.B."/>
            <person name="Inskeep W.P."/>
        </authorList>
    </citation>
    <scope>NUCLEOTIDE SEQUENCE [LARGE SCALE GENOMIC DNA]</scope>
    <source>
        <strain evidence="1 2">MDKW</strain>
    </source>
</reference>
<protein>
    <submittedName>
        <fullName evidence="1">Zinc-binding protein</fullName>
    </submittedName>
</protein>
<dbReference type="AlphaFoldDB" id="A0A429GRW3"/>